<name>A0A316TV60_9BACT</name>
<dbReference type="Proteomes" id="UP000245533">
    <property type="component" value="Unassembled WGS sequence"/>
</dbReference>
<dbReference type="OrthoDB" id="9807209at2"/>
<evidence type="ECO:0000313" key="2">
    <source>
        <dbReference type="Proteomes" id="UP000245533"/>
    </source>
</evidence>
<protein>
    <submittedName>
        <fullName evidence="1">Glycosyltransferase</fullName>
    </submittedName>
</protein>
<dbReference type="AlphaFoldDB" id="A0A316TV60"/>
<sequence length="415" mass="47749">MKDSKHILIIGTVWPEPDSSAAGSRMMQLINLFQKSGWKVTFASPSAKSEHSEDLEQLNIRCAAIEMNSSTFDDFIRKEKPDAVMFDRFMIEEQFGWRVAENCPEAIRILDTEDLHCLRNARKKAVEEGRSFAEKDLFLDNMAKREIASIYRCDLSLIISVYEYDLLRYHFGIDKSLLCHLPFLFEPIEESQKNSLPSFDERSGFITIGNFLHEPNRDAVIQLKEQVWPLITKKLPEARLHVYGAYPSQHIFDLHNEEEGFLVHGRADDSFDVVSRAKVLLAPLRFGAGLKGKLIESMICGTPSVTTTIGAEGINGYLPWPGAVSENPEIFAASAVELYRDKFTWQRASEYGFKILELRFLRERHEKRFKDTLRELMSGLVEHRKTNFTGAMLMHHTMAGTRYMSKWIEEKNKIK</sequence>
<keyword evidence="1" id="KW-0808">Transferase</keyword>
<dbReference type="Pfam" id="PF13692">
    <property type="entry name" value="Glyco_trans_1_4"/>
    <property type="match status" value="1"/>
</dbReference>
<dbReference type="EMBL" id="QGGB01000007">
    <property type="protein sequence ID" value="PWN06292.1"/>
    <property type="molecule type" value="Genomic_DNA"/>
</dbReference>
<dbReference type="SUPFAM" id="SSF53756">
    <property type="entry name" value="UDP-Glycosyltransferase/glycogen phosphorylase"/>
    <property type="match status" value="1"/>
</dbReference>
<organism evidence="1 2">
    <name type="scientific">Rhodohalobacter mucosus</name>
    <dbReference type="NCBI Taxonomy" id="2079485"/>
    <lineage>
        <taxon>Bacteria</taxon>
        <taxon>Pseudomonadati</taxon>
        <taxon>Balneolota</taxon>
        <taxon>Balneolia</taxon>
        <taxon>Balneolales</taxon>
        <taxon>Balneolaceae</taxon>
        <taxon>Rhodohalobacter</taxon>
    </lineage>
</organism>
<dbReference type="GO" id="GO:0016740">
    <property type="term" value="F:transferase activity"/>
    <property type="evidence" value="ECO:0007669"/>
    <property type="project" value="UniProtKB-KW"/>
</dbReference>
<gene>
    <name evidence="1" type="ORF">DDZ15_10735</name>
</gene>
<proteinExistence type="predicted"/>
<keyword evidence="2" id="KW-1185">Reference proteome</keyword>
<dbReference type="RefSeq" id="WP_109647085.1">
    <property type="nucleotide sequence ID" value="NZ_QGGB01000007.1"/>
</dbReference>
<evidence type="ECO:0000313" key="1">
    <source>
        <dbReference type="EMBL" id="PWN06292.1"/>
    </source>
</evidence>
<dbReference type="CDD" id="cd03801">
    <property type="entry name" value="GT4_PimA-like"/>
    <property type="match status" value="1"/>
</dbReference>
<dbReference type="Gene3D" id="3.40.50.2000">
    <property type="entry name" value="Glycogen Phosphorylase B"/>
    <property type="match status" value="1"/>
</dbReference>
<accession>A0A316TV60</accession>
<comment type="caution">
    <text evidence="1">The sequence shown here is derived from an EMBL/GenBank/DDBJ whole genome shotgun (WGS) entry which is preliminary data.</text>
</comment>
<reference evidence="1 2" key="1">
    <citation type="submission" date="2018-05" db="EMBL/GenBank/DDBJ databases">
        <title>Rhodohalobacter halophilus gen. nov., sp. nov., a moderately halophilic member of the family Balneolaceae.</title>
        <authorList>
            <person name="Liu Z.-W."/>
        </authorList>
    </citation>
    <scope>NUCLEOTIDE SEQUENCE [LARGE SCALE GENOMIC DNA]</scope>
    <source>
        <strain evidence="1 2">8A47</strain>
    </source>
</reference>